<gene>
    <name evidence="1" type="ORF">HRI_000113900</name>
</gene>
<dbReference type="EMBL" id="BSYR01000003">
    <property type="protein sequence ID" value="GMI64446.1"/>
    <property type="molecule type" value="Genomic_DNA"/>
</dbReference>
<accession>A0A9W7LHK6</accession>
<evidence type="ECO:0000313" key="2">
    <source>
        <dbReference type="Proteomes" id="UP001165190"/>
    </source>
</evidence>
<reference evidence="1" key="1">
    <citation type="submission" date="2023-05" db="EMBL/GenBank/DDBJ databases">
        <title>Genome and transcriptome analyses reveal genes involved in the formation of fine ridges on petal epidermal cells in Hibiscus trionum.</title>
        <authorList>
            <person name="Koshimizu S."/>
            <person name="Masuda S."/>
            <person name="Ishii T."/>
            <person name="Shirasu K."/>
            <person name="Hoshino A."/>
            <person name="Arita M."/>
        </authorList>
    </citation>
    <scope>NUCLEOTIDE SEQUENCE</scope>
    <source>
        <strain evidence="1">Hamamatsu line</strain>
    </source>
</reference>
<protein>
    <submittedName>
        <fullName evidence="1">Uncharacterized protein</fullName>
    </submittedName>
</protein>
<comment type="caution">
    <text evidence="1">The sequence shown here is derived from an EMBL/GenBank/DDBJ whole genome shotgun (WGS) entry which is preliminary data.</text>
</comment>
<dbReference type="AlphaFoldDB" id="A0A9W7LHK6"/>
<proteinExistence type="predicted"/>
<dbReference type="Proteomes" id="UP001165190">
    <property type="component" value="Unassembled WGS sequence"/>
</dbReference>
<evidence type="ECO:0000313" key="1">
    <source>
        <dbReference type="EMBL" id="GMI64446.1"/>
    </source>
</evidence>
<keyword evidence="2" id="KW-1185">Reference proteome</keyword>
<name>A0A9W7LHK6_HIBTR</name>
<organism evidence="1 2">
    <name type="scientific">Hibiscus trionum</name>
    <name type="common">Flower of an hour</name>
    <dbReference type="NCBI Taxonomy" id="183268"/>
    <lineage>
        <taxon>Eukaryota</taxon>
        <taxon>Viridiplantae</taxon>
        <taxon>Streptophyta</taxon>
        <taxon>Embryophyta</taxon>
        <taxon>Tracheophyta</taxon>
        <taxon>Spermatophyta</taxon>
        <taxon>Magnoliopsida</taxon>
        <taxon>eudicotyledons</taxon>
        <taxon>Gunneridae</taxon>
        <taxon>Pentapetalae</taxon>
        <taxon>rosids</taxon>
        <taxon>malvids</taxon>
        <taxon>Malvales</taxon>
        <taxon>Malvaceae</taxon>
        <taxon>Malvoideae</taxon>
        <taxon>Hibiscus</taxon>
    </lineage>
</organism>
<sequence length="82" mass="8860">MTSSRRRDEVLGTETLSSIPYGMLSSTTGDRARTSSIRLNGEVSIRSLPLKPSNSLPVCSYLVGDWIPKSGVLYTVGMIPSL</sequence>